<sequence length="234" mass="25880">MFVLTALILLVGTASCDSDHFITPCHRDDRACLKLSAQAAVPILANGISSLGMKPLDPMDMEEVKANRAGLKMHFTNTKVLGLKHCTVLDLVRMTGNTTITLKCSVALKGSYTLGGKLLIMDISGVGPYTIFIHDIVVKVKFNVGEREAQGKRYWTIDSWKHSADVTGQVRFNFHNLFNGNVALAKQILDYANQNWHIIFEEVSPPIVKAIVSQIVNETTKLFNKIPIEELALD</sequence>
<dbReference type="EMBL" id="CAKASE010000048">
    <property type="protein sequence ID" value="CAG9562797.1"/>
    <property type="molecule type" value="Genomic_DNA"/>
</dbReference>
<keyword evidence="1 4" id="KW-0732">Signal</keyword>
<dbReference type="GO" id="GO:0005615">
    <property type="term" value="C:extracellular space"/>
    <property type="evidence" value="ECO:0007669"/>
    <property type="project" value="TreeGrafter"/>
</dbReference>
<gene>
    <name evidence="5" type="ORF">DCHRY22_LOCUS4070</name>
</gene>
<comment type="caution">
    <text evidence="5">The sequence shown here is derived from an EMBL/GenBank/DDBJ whole genome shotgun (WGS) entry which is preliminary data.</text>
</comment>
<reference evidence="5" key="1">
    <citation type="submission" date="2021-09" db="EMBL/GenBank/DDBJ databases">
        <authorList>
            <person name="Martin H S."/>
        </authorList>
    </citation>
    <scope>NUCLEOTIDE SEQUENCE</scope>
</reference>
<feature type="signal peptide" evidence="4">
    <location>
        <begin position="1"/>
        <end position="18"/>
    </location>
</feature>
<dbReference type="InterPro" id="IPR010562">
    <property type="entry name" value="Haemolymph_juvenile_hormone-bd"/>
</dbReference>
<dbReference type="AlphaFoldDB" id="A0A8J2QH44"/>
<evidence type="ECO:0000256" key="2">
    <source>
        <dbReference type="ARBA" id="ARBA00023108"/>
    </source>
</evidence>
<evidence type="ECO:0000313" key="5">
    <source>
        <dbReference type="EMBL" id="CAG9562797.1"/>
    </source>
</evidence>
<accession>A0A8J2QH44</accession>
<protein>
    <submittedName>
        <fullName evidence="5">(African queen) hypothetical protein</fullName>
    </submittedName>
</protein>
<dbReference type="PANTHER" id="PTHR11008:SF18">
    <property type="entry name" value="BCDNA.GH05536-RELATED"/>
    <property type="match status" value="1"/>
</dbReference>
<feature type="chain" id="PRO_5035250574" evidence="4">
    <location>
        <begin position="19"/>
        <end position="234"/>
    </location>
</feature>
<proteinExistence type="inferred from homology"/>
<dbReference type="Proteomes" id="UP000789524">
    <property type="component" value="Unassembled WGS sequence"/>
</dbReference>
<evidence type="ECO:0000256" key="1">
    <source>
        <dbReference type="ARBA" id="ARBA00022729"/>
    </source>
</evidence>
<dbReference type="OrthoDB" id="8186595at2759"/>
<dbReference type="InterPro" id="IPR038606">
    <property type="entry name" value="To_sf"/>
</dbReference>
<name>A0A8J2QH44_9NEOP</name>
<evidence type="ECO:0000313" key="6">
    <source>
        <dbReference type="Proteomes" id="UP000789524"/>
    </source>
</evidence>
<dbReference type="PANTHER" id="PTHR11008">
    <property type="entry name" value="PROTEIN TAKEOUT-LIKE PROTEIN"/>
    <property type="match status" value="1"/>
</dbReference>
<comment type="similarity">
    <text evidence="3">Belongs to the TO family.</text>
</comment>
<organism evidence="5 6">
    <name type="scientific">Danaus chrysippus</name>
    <name type="common">African queen</name>
    <dbReference type="NCBI Taxonomy" id="151541"/>
    <lineage>
        <taxon>Eukaryota</taxon>
        <taxon>Metazoa</taxon>
        <taxon>Ecdysozoa</taxon>
        <taxon>Arthropoda</taxon>
        <taxon>Hexapoda</taxon>
        <taxon>Insecta</taxon>
        <taxon>Pterygota</taxon>
        <taxon>Neoptera</taxon>
        <taxon>Endopterygota</taxon>
        <taxon>Lepidoptera</taxon>
        <taxon>Glossata</taxon>
        <taxon>Ditrysia</taxon>
        <taxon>Papilionoidea</taxon>
        <taxon>Nymphalidae</taxon>
        <taxon>Danainae</taxon>
        <taxon>Danaini</taxon>
        <taxon>Danaina</taxon>
        <taxon>Danaus</taxon>
        <taxon>Anosia</taxon>
    </lineage>
</organism>
<dbReference type="SMART" id="SM00700">
    <property type="entry name" value="JHBP"/>
    <property type="match status" value="1"/>
</dbReference>
<evidence type="ECO:0000256" key="3">
    <source>
        <dbReference type="ARBA" id="ARBA00060902"/>
    </source>
</evidence>
<keyword evidence="6" id="KW-1185">Reference proteome</keyword>
<dbReference type="Gene3D" id="3.15.10.30">
    <property type="entry name" value="Haemolymph juvenile hormone binding protein"/>
    <property type="match status" value="1"/>
</dbReference>
<evidence type="ECO:0000256" key="4">
    <source>
        <dbReference type="SAM" id="SignalP"/>
    </source>
</evidence>
<dbReference type="GO" id="GO:0007623">
    <property type="term" value="P:circadian rhythm"/>
    <property type="evidence" value="ECO:0007669"/>
    <property type="project" value="UniProtKB-ARBA"/>
</dbReference>
<keyword evidence="2" id="KW-0090">Biological rhythms</keyword>
<dbReference type="FunFam" id="3.15.10.30:FF:000001">
    <property type="entry name" value="Takeout-like protein 1"/>
    <property type="match status" value="1"/>
</dbReference>
<dbReference type="Pfam" id="PF06585">
    <property type="entry name" value="JHBP"/>
    <property type="match status" value="1"/>
</dbReference>